<dbReference type="EMBL" id="JALJOS010000060">
    <property type="protein sequence ID" value="KAK9818549.1"/>
    <property type="molecule type" value="Genomic_DNA"/>
</dbReference>
<name>A0AAW1QCP4_9CHLO</name>
<dbReference type="InterPro" id="IPR000477">
    <property type="entry name" value="RT_dom"/>
</dbReference>
<proteinExistence type="predicted"/>
<organism evidence="2 3">
    <name type="scientific">Apatococcus lobatus</name>
    <dbReference type="NCBI Taxonomy" id="904363"/>
    <lineage>
        <taxon>Eukaryota</taxon>
        <taxon>Viridiplantae</taxon>
        <taxon>Chlorophyta</taxon>
        <taxon>core chlorophytes</taxon>
        <taxon>Trebouxiophyceae</taxon>
        <taxon>Chlorellales</taxon>
        <taxon>Chlorellaceae</taxon>
        <taxon>Apatococcus</taxon>
    </lineage>
</organism>
<dbReference type="InterPro" id="IPR043128">
    <property type="entry name" value="Rev_trsase/Diguanyl_cyclase"/>
</dbReference>
<comment type="caution">
    <text evidence="2">The sequence shown here is derived from an EMBL/GenBank/DDBJ whole genome shotgun (WGS) entry which is preliminary data.</text>
</comment>
<dbReference type="InterPro" id="IPR050951">
    <property type="entry name" value="Retrovirus_Pol_polyprotein"/>
</dbReference>
<dbReference type="FunFam" id="3.30.70.270:FF:000003">
    <property type="entry name" value="Transposon Ty3-G Gag-Pol polyprotein"/>
    <property type="match status" value="1"/>
</dbReference>
<dbReference type="Gene3D" id="3.30.70.270">
    <property type="match status" value="1"/>
</dbReference>
<dbReference type="Proteomes" id="UP001438707">
    <property type="component" value="Unassembled WGS sequence"/>
</dbReference>
<evidence type="ECO:0000313" key="3">
    <source>
        <dbReference type="Proteomes" id="UP001438707"/>
    </source>
</evidence>
<dbReference type="PANTHER" id="PTHR37984">
    <property type="entry name" value="PROTEIN CBG26694"/>
    <property type="match status" value="1"/>
</dbReference>
<evidence type="ECO:0000259" key="1">
    <source>
        <dbReference type="Pfam" id="PF00078"/>
    </source>
</evidence>
<gene>
    <name evidence="2" type="ORF">WJX74_004683</name>
</gene>
<dbReference type="PANTHER" id="PTHR37984:SF5">
    <property type="entry name" value="PROTEIN NYNRIN-LIKE"/>
    <property type="match status" value="1"/>
</dbReference>
<evidence type="ECO:0000313" key="2">
    <source>
        <dbReference type="EMBL" id="KAK9818549.1"/>
    </source>
</evidence>
<keyword evidence="3" id="KW-1185">Reference proteome</keyword>
<dbReference type="InterPro" id="IPR043502">
    <property type="entry name" value="DNA/RNA_pol_sf"/>
</dbReference>
<accession>A0AAW1QCP4</accession>
<dbReference type="AlphaFoldDB" id="A0AAW1QCP4"/>
<protein>
    <recommendedName>
        <fullName evidence="1">Reverse transcriptase domain-containing protein</fullName>
    </recommendedName>
</protein>
<sequence>MDRLLDGLPFATCYLDDVLVFSSSLEEHLQHLDEVIERLAQGNIKLHPSKCHFNCAELHHLGYIVNADGLSPDPARVATVANACIPANVRSFLGLAGYYRNL</sequence>
<reference evidence="2 3" key="1">
    <citation type="journal article" date="2024" name="Nat. Commun.">
        <title>Phylogenomics reveals the evolutionary origins of lichenization in chlorophyte algae.</title>
        <authorList>
            <person name="Puginier C."/>
            <person name="Libourel C."/>
            <person name="Otte J."/>
            <person name="Skaloud P."/>
            <person name="Haon M."/>
            <person name="Grisel S."/>
            <person name="Petersen M."/>
            <person name="Berrin J.G."/>
            <person name="Delaux P.M."/>
            <person name="Dal Grande F."/>
            <person name="Keller J."/>
        </authorList>
    </citation>
    <scope>NUCLEOTIDE SEQUENCE [LARGE SCALE GENOMIC DNA]</scope>
    <source>
        <strain evidence="2 3">SAG 2145</strain>
    </source>
</reference>
<feature type="domain" description="Reverse transcriptase" evidence="1">
    <location>
        <begin position="10"/>
        <end position="65"/>
    </location>
</feature>
<dbReference type="Pfam" id="PF00078">
    <property type="entry name" value="RVT_1"/>
    <property type="match status" value="1"/>
</dbReference>
<dbReference type="SUPFAM" id="SSF56672">
    <property type="entry name" value="DNA/RNA polymerases"/>
    <property type="match status" value="1"/>
</dbReference>